<feature type="non-terminal residue" evidence="1">
    <location>
        <position position="1"/>
    </location>
</feature>
<accession>A0A0H5QU48</accession>
<dbReference type="EMBL" id="HACM01004968">
    <property type="protein sequence ID" value="CRZ05410.1"/>
    <property type="molecule type" value="Transcribed_RNA"/>
</dbReference>
<protein>
    <submittedName>
        <fullName evidence="1">Uncharacterized protein</fullName>
    </submittedName>
</protein>
<organism evidence="1">
    <name type="scientific">Spongospora subterranea</name>
    <dbReference type="NCBI Taxonomy" id="70186"/>
    <lineage>
        <taxon>Eukaryota</taxon>
        <taxon>Sar</taxon>
        <taxon>Rhizaria</taxon>
        <taxon>Endomyxa</taxon>
        <taxon>Phytomyxea</taxon>
        <taxon>Plasmodiophorida</taxon>
        <taxon>Plasmodiophoridae</taxon>
        <taxon>Spongospora</taxon>
    </lineage>
</organism>
<evidence type="ECO:0000313" key="1">
    <source>
        <dbReference type="EMBL" id="CRZ05410.1"/>
    </source>
</evidence>
<dbReference type="AlphaFoldDB" id="A0A0H5QU48"/>
<proteinExistence type="predicted"/>
<reference evidence="1" key="1">
    <citation type="submission" date="2015-04" db="EMBL/GenBank/DDBJ databases">
        <title>The genome sequence of the plant pathogenic Rhizarian Plasmodiophora brassicae reveals insights in its biotrophic life cycle and the origin of chitin synthesis.</title>
        <authorList>
            <person name="Schwelm A."/>
            <person name="Fogelqvist J."/>
            <person name="Knaust A."/>
            <person name="Julke S."/>
            <person name="Lilja T."/>
            <person name="Dhandapani V."/>
            <person name="Bonilla-Rosso G."/>
            <person name="Karlsson M."/>
            <person name="Shevchenko A."/>
            <person name="Choi S.R."/>
            <person name="Kim H.G."/>
            <person name="Park J.Y."/>
            <person name="Lim Y.P."/>
            <person name="Ludwig-Muller J."/>
            <person name="Dixelius C."/>
        </authorList>
    </citation>
    <scope>NUCLEOTIDE SEQUENCE</scope>
    <source>
        <tissue evidence="1">Potato root galls</tissue>
    </source>
</reference>
<name>A0A0H5QU48_9EUKA</name>
<sequence>YADWRKLCLKFDKCRPNSRWLWKVTSILVWYRSTLTFAGDVTRQERYAIHDPPSMIKSSSFIETEMGPSLAMSGRCSAKPNPTGAKHVLHYSFPQSEDVGFSDTSLERSVYEIFNTYTPHVIQIKLTDQANLPFISFQVVLWFMSDDRQKKETTVMMALVISKMTEELMAEQEMEDDYIPYWGERWRSVTYGFDEQRLRKNTG</sequence>